<dbReference type="EMBL" id="RDSM01000001">
    <property type="protein sequence ID" value="RXH57910.1"/>
    <property type="molecule type" value="Genomic_DNA"/>
</dbReference>
<comment type="caution">
    <text evidence="3">The sequence shown here is derived from an EMBL/GenBank/DDBJ whole genome shotgun (WGS) entry which is preliminary data.</text>
</comment>
<evidence type="ECO:0000313" key="4">
    <source>
        <dbReference type="Proteomes" id="UP000289437"/>
    </source>
</evidence>
<evidence type="ECO:0000259" key="2">
    <source>
        <dbReference type="Pfam" id="PF01052"/>
    </source>
</evidence>
<dbReference type="AlphaFoldDB" id="A0A4Q0T5K7"/>
<dbReference type="OrthoDB" id="9773459at2"/>
<dbReference type="Gene3D" id="2.30.330.10">
    <property type="entry name" value="SpoA-like"/>
    <property type="match status" value="1"/>
</dbReference>
<dbReference type="PANTHER" id="PTHR30034:SF6">
    <property type="entry name" value="YOP PROTEINS TRANSLOCATION PROTEIN Q"/>
    <property type="match status" value="1"/>
</dbReference>
<evidence type="ECO:0000313" key="3">
    <source>
        <dbReference type="EMBL" id="RXH57910.1"/>
    </source>
</evidence>
<dbReference type="RefSeq" id="WP_128912006.1">
    <property type="nucleotide sequence ID" value="NZ_RDSM01000001.1"/>
</dbReference>
<dbReference type="PRINTS" id="PR00956">
    <property type="entry name" value="FLGMOTORFLIN"/>
</dbReference>
<reference evidence="4" key="2">
    <citation type="submission" date="2019-02" db="EMBL/GenBank/DDBJ databases">
        <title>Granulicella sibirica sp. nov., a psychrotolerant acidobacterium isolated from an organic soil layer in forested tundra, West Siberia.</title>
        <authorList>
            <person name="Oshkin I.Y."/>
            <person name="Kulichevskaya I.S."/>
            <person name="Rijpstra W.I.C."/>
            <person name="Sinninghe Damste J.S."/>
            <person name="Rakitin A.L."/>
            <person name="Ravin N.V."/>
            <person name="Dedysh S.N."/>
        </authorList>
    </citation>
    <scope>NUCLEOTIDE SEQUENCE [LARGE SCALE GENOMIC DNA]</scope>
    <source>
        <strain evidence="4">AF10</strain>
    </source>
</reference>
<gene>
    <name evidence="3" type="ORF">GRAN_1220</name>
</gene>
<keyword evidence="4" id="KW-1185">Reference proteome</keyword>
<sequence length="101" mass="10879">MPKEKQVTPEPEESLAVKYSMEDLKISAQLQLGSTVLPLRSILNIKVGEVIPLDRPLAGPVQVIAGGRTVASGELVLLNGFFAVDIREVSTLEMHLPAETS</sequence>
<organism evidence="3 4">
    <name type="scientific">Granulicella sibirica</name>
    <dbReference type="NCBI Taxonomy" id="2479048"/>
    <lineage>
        <taxon>Bacteria</taxon>
        <taxon>Pseudomonadati</taxon>
        <taxon>Acidobacteriota</taxon>
        <taxon>Terriglobia</taxon>
        <taxon>Terriglobales</taxon>
        <taxon>Acidobacteriaceae</taxon>
        <taxon>Granulicella</taxon>
    </lineage>
</organism>
<dbReference type="SUPFAM" id="SSF101801">
    <property type="entry name" value="Surface presentation of antigens (SPOA)"/>
    <property type="match status" value="1"/>
</dbReference>
<dbReference type="InterPro" id="IPR001172">
    <property type="entry name" value="FliN_T3SS_HrcQb"/>
</dbReference>
<accession>A0A4Q0T5K7</accession>
<evidence type="ECO:0000256" key="1">
    <source>
        <dbReference type="ARBA" id="ARBA00009226"/>
    </source>
</evidence>
<dbReference type="InterPro" id="IPR036429">
    <property type="entry name" value="SpoA-like_sf"/>
</dbReference>
<dbReference type="GO" id="GO:0009425">
    <property type="term" value="C:bacterial-type flagellum basal body"/>
    <property type="evidence" value="ECO:0007669"/>
    <property type="project" value="InterPro"/>
</dbReference>
<dbReference type="GO" id="GO:0003774">
    <property type="term" value="F:cytoskeletal motor activity"/>
    <property type="evidence" value="ECO:0007669"/>
    <property type="project" value="InterPro"/>
</dbReference>
<dbReference type="PANTHER" id="PTHR30034">
    <property type="entry name" value="FLAGELLAR MOTOR SWITCH PROTEIN FLIM"/>
    <property type="match status" value="1"/>
</dbReference>
<dbReference type="Pfam" id="PF01052">
    <property type="entry name" value="FliMN_C"/>
    <property type="match status" value="1"/>
</dbReference>
<dbReference type="GO" id="GO:0050918">
    <property type="term" value="P:positive chemotaxis"/>
    <property type="evidence" value="ECO:0007669"/>
    <property type="project" value="TreeGrafter"/>
</dbReference>
<reference evidence="3 4" key="1">
    <citation type="submission" date="2018-11" db="EMBL/GenBank/DDBJ databases">
        <authorList>
            <person name="Mardanov A.V."/>
            <person name="Ravin N.V."/>
            <person name="Dedysh S.N."/>
        </authorList>
    </citation>
    <scope>NUCLEOTIDE SEQUENCE [LARGE SCALE GENOMIC DNA]</scope>
    <source>
        <strain evidence="3 4">AF10</strain>
    </source>
</reference>
<feature type="domain" description="Flagellar motor switch protein FliN-like C-terminal" evidence="2">
    <location>
        <begin position="21"/>
        <end position="89"/>
    </location>
</feature>
<comment type="similarity">
    <text evidence="1">Belongs to the FliN/MopA/SpaO family.</text>
</comment>
<dbReference type="InterPro" id="IPR001543">
    <property type="entry name" value="FliN-like_C"/>
</dbReference>
<dbReference type="Proteomes" id="UP000289437">
    <property type="component" value="Unassembled WGS sequence"/>
</dbReference>
<protein>
    <recommendedName>
        <fullName evidence="2">Flagellar motor switch protein FliN-like C-terminal domain-containing protein</fullName>
    </recommendedName>
</protein>
<dbReference type="GO" id="GO:0071978">
    <property type="term" value="P:bacterial-type flagellum-dependent swarming motility"/>
    <property type="evidence" value="ECO:0007669"/>
    <property type="project" value="TreeGrafter"/>
</dbReference>
<name>A0A4Q0T5K7_9BACT</name>
<proteinExistence type="inferred from homology"/>